<dbReference type="Pfam" id="PF06197">
    <property type="entry name" value="DUF998"/>
    <property type="match status" value="1"/>
</dbReference>
<protein>
    <recommendedName>
        <fullName evidence="4">DUF998 domain-containing protein</fullName>
    </recommendedName>
</protein>
<evidence type="ECO:0008006" key="4">
    <source>
        <dbReference type="Google" id="ProtNLM"/>
    </source>
</evidence>
<feature type="transmembrane region" description="Helical" evidence="1">
    <location>
        <begin position="87"/>
        <end position="107"/>
    </location>
</feature>
<accession>A0A1H9JGL7</accession>
<organism evidence="2 3">
    <name type="scientific">Microlunatus flavus</name>
    <dbReference type="NCBI Taxonomy" id="1036181"/>
    <lineage>
        <taxon>Bacteria</taxon>
        <taxon>Bacillati</taxon>
        <taxon>Actinomycetota</taxon>
        <taxon>Actinomycetes</taxon>
        <taxon>Propionibacteriales</taxon>
        <taxon>Propionibacteriaceae</taxon>
        <taxon>Microlunatus</taxon>
    </lineage>
</organism>
<evidence type="ECO:0000256" key="1">
    <source>
        <dbReference type="SAM" id="Phobius"/>
    </source>
</evidence>
<keyword evidence="3" id="KW-1185">Reference proteome</keyword>
<dbReference type="EMBL" id="FOFA01000006">
    <property type="protein sequence ID" value="SEQ85929.1"/>
    <property type="molecule type" value="Genomic_DNA"/>
</dbReference>
<dbReference type="Proteomes" id="UP000198504">
    <property type="component" value="Unassembled WGS sequence"/>
</dbReference>
<dbReference type="STRING" id="1036181.SAMN05421756_106199"/>
<feature type="transmembrane region" description="Helical" evidence="1">
    <location>
        <begin position="142"/>
        <end position="162"/>
    </location>
</feature>
<dbReference type="InterPro" id="IPR009339">
    <property type="entry name" value="DUF998"/>
</dbReference>
<evidence type="ECO:0000313" key="2">
    <source>
        <dbReference type="EMBL" id="SEQ85929.1"/>
    </source>
</evidence>
<keyword evidence="1" id="KW-0812">Transmembrane</keyword>
<dbReference type="AlphaFoldDB" id="A0A1H9JGL7"/>
<feature type="transmembrane region" description="Helical" evidence="1">
    <location>
        <begin position="113"/>
        <end position="135"/>
    </location>
</feature>
<sequence>MTRSALLVPVGSGLFTLAWLVLGAVSPGYTLFGHTIAPYSWVSQPISGLGLGVTGPWMNTAFVVSGVLVAVGVLSGARSWHGRLGRAACVLLALLGVGMVVCGLFTLESIMLHLLGFVIAVPLPALGLVLAGVHLRGSSTRLSAVGIVGGLVTLVLFVVFQATFDASGAGGNEGVSGLVQRALVLTVMAAVSVLVVAVSRPPAAAAGATTADRLSVG</sequence>
<gene>
    <name evidence="2" type="ORF">SAMN05421756_106199</name>
</gene>
<dbReference type="RefSeq" id="WP_170854160.1">
    <property type="nucleotide sequence ID" value="NZ_FOFA01000006.1"/>
</dbReference>
<proteinExistence type="predicted"/>
<keyword evidence="1" id="KW-0472">Membrane</keyword>
<reference evidence="3" key="1">
    <citation type="submission" date="2016-10" db="EMBL/GenBank/DDBJ databases">
        <authorList>
            <person name="Varghese N."/>
            <person name="Submissions S."/>
        </authorList>
    </citation>
    <scope>NUCLEOTIDE SEQUENCE [LARGE SCALE GENOMIC DNA]</scope>
    <source>
        <strain evidence="3">CGMCC 4.6856</strain>
    </source>
</reference>
<evidence type="ECO:0000313" key="3">
    <source>
        <dbReference type="Proteomes" id="UP000198504"/>
    </source>
</evidence>
<name>A0A1H9JGL7_9ACTN</name>
<feature type="transmembrane region" description="Helical" evidence="1">
    <location>
        <begin position="57"/>
        <end position="75"/>
    </location>
</feature>
<feature type="transmembrane region" description="Helical" evidence="1">
    <location>
        <begin position="182"/>
        <end position="199"/>
    </location>
</feature>
<keyword evidence="1" id="KW-1133">Transmembrane helix</keyword>